<reference evidence="3" key="2">
    <citation type="submission" date="2010-04" db="EMBL/GenBank/DDBJ databases">
        <authorList>
            <person name="Buell R."/>
            <person name="Hamilton J."/>
            <person name="Hostetler J."/>
        </authorList>
    </citation>
    <scope>NUCLEOTIDE SEQUENCE [LARGE SCALE GENOMIC DNA]</scope>
    <source>
        <strain evidence="3">DAOM:BR144</strain>
    </source>
</reference>
<feature type="compositionally biased region" description="Polar residues" evidence="1">
    <location>
        <begin position="315"/>
        <end position="324"/>
    </location>
</feature>
<reference evidence="3" key="1">
    <citation type="journal article" date="2010" name="Genome Biol.">
        <title>Genome sequence of the necrotrophic plant pathogen Pythium ultimum reveals original pathogenicity mechanisms and effector repertoire.</title>
        <authorList>
            <person name="Levesque C.A."/>
            <person name="Brouwer H."/>
            <person name="Cano L."/>
            <person name="Hamilton J.P."/>
            <person name="Holt C."/>
            <person name="Huitema E."/>
            <person name="Raffaele S."/>
            <person name="Robideau G.P."/>
            <person name="Thines M."/>
            <person name="Win J."/>
            <person name="Zerillo M.M."/>
            <person name="Beakes G.W."/>
            <person name="Boore J.L."/>
            <person name="Busam D."/>
            <person name="Dumas B."/>
            <person name="Ferriera S."/>
            <person name="Fuerstenberg S.I."/>
            <person name="Gachon C.M."/>
            <person name="Gaulin E."/>
            <person name="Govers F."/>
            <person name="Grenville-Briggs L."/>
            <person name="Horner N."/>
            <person name="Hostetler J."/>
            <person name="Jiang R.H."/>
            <person name="Johnson J."/>
            <person name="Krajaejun T."/>
            <person name="Lin H."/>
            <person name="Meijer H.J."/>
            <person name="Moore B."/>
            <person name="Morris P."/>
            <person name="Phuntmart V."/>
            <person name="Puiu D."/>
            <person name="Shetty J."/>
            <person name="Stajich J.E."/>
            <person name="Tripathy S."/>
            <person name="Wawra S."/>
            <person name="van West P."/>
            <person name="Whitty B.R."/>
            <person name="Coutinho P.M."/>
            <person name="Henrissat B."/>
            <person name="Martin F."/>
            <person name="Thomas P.D."/>
            <person name="Tyler B.M."/>
            <person name="De Vries R.P."/>
            <person name="Kamoun S."/>
            <person name="Yandell M."/>
            <person name="Tisserat N."/>
            <person name="Buell C.R."/>
        </authorList>
    </citation>
    <scope>NUCLEOTIDE SEQUENCE</scope>
    <source>
        <strain evidence="3">DAOM:BR144</strain>
    </source>
</reference>
<feature type="compositionally biased region" description="Basic and acidic residues" evidence="1">
    <location>
        <begin position="112"/>
        <end position="128"/>
    </location>
</feature>
<organism evidence="2 3">
    <name type="scientific">Globisporangium ultimum (strain ATCC 200006 / CBS 805.95 / DAOM BR144)</name>
    <name type="common">Pythium ultimum</name>
    <dbReference type="NCBI Taxonomy" id="431595"/>
    <lineage>
        <taxon>Eukaryota</taxon>
        <taxon>Sar</taxon>
        <taxon>Stramenopiles</taxon>
        <taxon>Oomycota</taxon>
        <taxon>Peronosporomycetes</taxon>
        <taxon>Pythiales</taxon>
        <taxon>Pythiaceae</taxon>
        <taxon>Globisporangium</taxon>
    </lineage>
</organism>
<dbReference type="EnsemblProtists" id="PYU1_T012127">
    <property type="protein sequence ID" value="PYU1_T012127"/>
    <property type="gene ID" value="PYU1_G012101"/>
</dbReference>
<evidence type="ECO:0000313" key="3">
    <source>
        <dbReference type="Proteomes" id="UP000019132"/>
    </source>
</evidence>
<evidence type="ECO:0000256" key="1">
    <source>
        <dbReference type="SAM" id="MobiDB-lite"/>
    </source>
</evidence>
<sequence>MSRLNLSHSGKPSVFASAVNSYMATIERSPTPKAKSKQKQKLRASAAATGGAGKNTCRNPFCGAVLDSVAAKYCVQKPYCQLYRGVMLHCGTFASDAEGAVDAALDALREAKRQKKSKDQKQVEKDAATAETGGAAKATTESAAAFSIPKRKVPLTPTKAVEKQSNSGTAVVDESDDRLLGKAERKAQRKLKRQLERQQQNAATVEWSLGPGSMDAFDAEKHTNGKRRRTDTDESGSGSGPFKPPAAPPQPPPASKVQGIEVIPLGAGRHHSSFGGSRYVQSGNRPMADTLRSLNPLARPPSAPRMPVSAAPAADNTSYGSTAAQRGDPRLQRITQTDPRRSEPSSNAPDARMAVTPSSSPVGAQEPHIPAAAAATTQNGRPRIISASEYLSSRKPQDPRMRVNPPPSNATDPAPMQLHHTASDLSADYQQQHSGSSSTGSAKERIFTRSTNDPIDLTGYRGSGSRSEDYDFRHSESNRRNLSSHDPYIGTNSSNEVTRESPRKHHDPGYHGRPPLSYDDRREADARYDPYRSGDRLPLRPPSPNRYSDHSYEPSEYHHRHPSSSSSSSHYPHDPSPSHWQQRRNDDMPPSSTYRSSSRESSRAATTPRVKTEQQVTPRRELAHPEIDQPTFSKHDRFMKNVLSRFASFFPQALSPVLNKTIKPRKMRFYLDYAQRVERLS</sequence>
<dbReference type="Proteomes" id="UP000019132">
    <property type="component" value="Unassembled WGS sequence"/>
</dbReference>
<proteinExistence type="predicted"/>
<feature type="region of interest" description="Disordered" evidence="1">
    <location>
        <begin position="156"/>
        <end position="633"/>
    </location>
</feature>
<protein>
    <submittedName>
        <fullName evidence="2">Uncharacterized protein</fullName>
    </submittedName>
</protein>
<feature type="compositionally biased region" description="Low complexity" evidence="1">
    <location>
        <begin position="129"/>
        <end position="143"/>
    </location>
</feature>
<feature type="region of interest" description="Disordered" evidence="1">
    <location>
        <begin position="112"/>
        <end position="143"/>
    </location>
</feature>
<feature type="compositionally biased region" description="Basic and acidic residues" evidence="1">
    <location>
        <begin position="547"/>
        <end position="557"/>
    </location>
</feature>
<dbReference type="InParanoid" id="K3X4H8"/>
<name>K3X4H8_GLOUD</name>
<feature type="compositionally biased region" description="Basic and acidic residues" evidence="1">
    <location>
        <begin position="518"/>
        <end position="538"/>
    </location>
</feature>
<feature type="compositionally biased region" description="Basic and acidic residues" evidence="1">
    <location>
        <begin position="618"/>
        <end position="633"/>
    </location>
</feature>
<dbReference type="HOGENOM" id="CLU_008924_0_0_1"/>
<dbReference type="EMBL" id="GL376601">
    <property type="status" value="NOT_ANNOTATED_CDS"/>
    <property type="molecule type" value="Genomic_DNA"/>
</dbReference>
<feature type="compositionally biased region" description="Pro residues" evidence="1">
    <location>
        <begin position="242"/>
        <end position="254"/>
    </location>
</feature>
<keyword evidence="3" id="KW-1185">Reference proteome</keyword>
<dbReference type="AlphaFoldDB" id="K3X4H8"/>
<accession>K3X4H8</accession>
<feature type="region of interest" description="Disordered" evidence="1">
    <location>
        <begin position="27"/>
        <end position="52"/>
    </location>
</feature>
<dbReference type="eggNOG" id="ENOG502S38A">
    <property type="taxonomic scope" value="Eukaryota"/>
</dbReference>
<evidence type="ECO:0000313" key="2">
    <source>
        <dbReference type="EnsemblProtists" id="PYU1_T012127"/>
    </source>
</evidence>
<dbReference type="VEuPathDB" id="FungiDB:PYU1_G012101"/>
<feature type="compositionally biased region" description="Basic and acidic residues" evidence="1">
    <location>
        <begin position="177"/>
        <end position="186"/>
    </location>
</feature>
<reference evidence="2" key="3">
    <citation type="submission" date="2015-02" db="UniProtKB">
        <authorList>
            <consortium name="EnsemblProtists"/>
        </authorList>
    </citation>
    <scope>IDENTIFICATION</scope>
    <source>
        <strain evidence="2">DAOM BR144</strain>
    </source>
</reference>
<feature type="compositionally biased region" description="Basic and acidic residues" evidence="1">
    <location>
        <begin position="466"/>
        <end position="479"/>
    </location>
</feature>